<keyword evidence="2" id="KW-1185">Reference proteome</keyword>
<dbReference type="OrthoDB" id="7869025at2"/>
<dbReference type="AlphaFoldDB" id="A0A5S3PMU4"/>
<dbReference type="InterPro" id="IPR032710">
    <property type="entry name" value="NTF2-like_dom_sf"/>
</dbReference>
<dbReference type="EMBL" id="VATY01000003">
    <property type="protein sequence ID" value="TMM55788.1"/>
    <property type="molecule type" value="Genomic_DNA"/>
</dbReference>
<proteinExistence type="predicted"/>
<dbReference type="Proteomes" id="UP000310314">
    <property type="component" value="Unassembled WGS sequence"/>
</dbReference>
<accession>A0A5S3PMU4</accession>
<sequence length="131" mass="15552">MKKQDEKTELGLKRAINRLIEPDENFGVAQLDAIYHDDMMVIMIDPNDNKTTFKKDAFKELIASKLEGEERTKNSWAKFIHLEVNEDRGHIVVKRRVNFTEEKSELIVILDFVWEDNRWQIIRENILIQPL</sequence>
<evidence type="ECO:0000313" key="1">
    <source>
        <dbReference type="EMBL" id="TMM55788.1"/>
    </source>
</evidence>
<reference evidence="1 2" key="1">
    <citation type="submission" date="2019-05" db="EMBL/GenBank/DDBJ databases">
        <authorList>
            <person name="Zhang J.-Y."/>
            <person name="Feg X."/>
            <person name="Du Z.-J."/>
        </authorList>
    </citation>
    <scope>NUCLEOTIDE SEQUENCE [LARGE SCALE GENOMIC DNA]</scope>
    <source>
        <strain evidence="1 2">RZ26</strain>
    </source>
</reference>
<dbReference type="RefSeq" id="WP_138658657.1">
    <property type="nucleotide sequence ID" value="NZ_VATY01000003.1"/>
</dbReference>
<gene>
    <name evidence="1" type="ORF">FEE95_14115</name>
</gene>
<evidence type="ECO:0000313" key="2">
    <source>
        <dbReference type="Proteomes" id="UP000310314"/>
    </source>
</evidence>
<comment type="caution">
    <text evidence="1">The sequence shown here is derived from an EMBL/GenBank/DDBJ whole genome shotgun (WGS) entry which is preliminary data.</text>
</comment>
<protein>
    <submittedName>
        <fullName evidence="1">Nuclear transport factor 2 family protein</fullName>
    </submittedName>
</protein>
<dbReference type="SUPFAM" id="SSF54427">
    <property type="entry name" value="NTF2-like"/>
    <property type="match status" value="1"/>
</dbReference>
<organism evidence="1 2">
    <name type="scientific">Maribacter algarum</name>
    <name type="common">ex Zhang et al. 2020</name>
    <dbReference type="NCBI Taxonomy" id="2578118"/>
    <lineage>
        <taxon>Bacteria</taxon>
        <taxon>Pseudomonadati</taxon>
        <taxon>Bacteroidota</taxon>
        <taxon>Flavobacteriia</taxon>
        <taxon>Flavobacteriales</taxon>
        <taxon>Flavobacteriaceae</taxon>
        <taxon>Maribacter</taxon>
    </lineage>
</organism>
<name>A0A5S3PMU4_9FLAO</name>